<dbReference type="PANTHER" id="PTHR12956">
    <property type="entry name" value="ALKALINE CERAMIDASE-RELATED"/>
    <property type="match status" value="1"/>
</dbReference>
<comment type="caution">
    <text evidence="4">The sequence shown here is derived from an EMBL/GenBank/DDBJ whole genome shotgun (WGS) entry which is preliminary data.</text>
</comment>
<proteinExistence type="predicted"/>
<dbReference type="AlphaFoldDB" id="A0A438DR17"/>
<dbReference type="PANTHER" id="PTHR12956:SF38">
    <property type="entry name" value="HEXOSYLTRANSFERASE MUCI70-RELATED"/>
    <property type="match status" value="1"/>
</dbReference>
<evidence type="ECO:0000256" key="2">
    <source>
        <dbReference type="SAM" id="Phobius"/>
    </source>
</evidence>
<feature type="transmembrane region" description="Helical" evidence="2">
    <location>
        <begin position="75"/>
        <end position="93"/>
    </location>
</feature>
<dbReference type="InterPro" id="IPR006852">
    <property type="entry name" value="TOD1_MUCI70"/>
</dbReference>
<evidence type="ECO:0000256" key="1">
    <source>
        <dbReference type="SAM" id="MobiDB-lite"/>
    </source>
</evidence>
<keyword evidence="2" id="KW-0472">Membrane</keyword>
<evidence type="ECO:0000259" key="3">
    <source>
        <dbReference type="Pfam" id="PF04765"/>
    </source>
</evidence>
<name>A0A438DR17_VITVI</name>
<reference evidence="4 5" key="1">
    <citation type="journal article" date="2018" name="PLoS Genet.">
        <title>Population sequencing reveals clonal diversity and ancestral inbreeding in the grapevine cultivar Chardonnay.</title>
        <authorList>
            <person name="Roach M.J."/>
            <person name="Johnson D.L."/>
            <person name="Bohlmann J."/>
            <person name="van Vuuren H.J."/>
            <person name="Jones S.J."/>
            <person name="Pretorius I.S."/>
            <person name="Schmidt S.A."/>
            <person name="Borneman A.R."/>
        </authorList>
    </citation>
    <scope>NUCLEOTIDE SEQUENCE [LARGE SCALE GENOMIC DNA]</scope>
    <source>
        <strain evidence="5">cv. Chardonnay</strain>
        <tissue evidence="4">Leaf</tissue>
    </source>
</reference>
<dbReference type="InterPro" id="IPR048354">
    <property type="entry name" value="TOD1_MUCI70_glycTrfase_dom"/>
</dbReference>
<evidence type="ECO:0000313" key="5">
    <source>
        <dbReference type="Proteomes" id="UP000288805"/>
    </source>
</evidence>
<protein>
    <recommendedName>
        <fullName evidence="3">TOD1/MUCI70 glycosyltransferase-like domain-containing protein</fullName>
    </recommendedName>
</protein>
<organism evidence="4 5">
    <name type="scientific">Vitis vinifera</name>
    <name type="common">Grape</name>
    <dbReference type="NCBI Taxonomy" id="29760"/>
    <lineage>
        <taxon>Eukaryota</taxon>
        <taxon>Viridiplantae</taxon>
        <taxon>Streptophyta</taxon>
        <taxon>Embryophyta</taxon>
        <taxon>Tracheophyta</taxon>
        <taxon>Spermatophyta</taxon>
        <taxon>Magnoliopsida</taxon>
        <taxon>eudicotyledons</taxon>
        <taxon>Gunneridae</taxon>
        <taxon>Pentapetalae</taxon>
        <taxon>rosids</taxon>
        <taxon>Vitales</taxon>
        <taxon>Vitaceae</taxon>
        <taxon>Viteae</taxon>
        <taxon>Vitis</taxon>
    </lineage>
</organism>
<keyword evidence="2" id="KW-0812">Transmembrane</keyword>
<dbReference type="Pfam" id="PF04765">
    <property type="entry name" value="TOD1_MUCI70"/>
    <property type="match status" value="1"/>
</dbReference>
<feature type="region of interest" description="Disordered" evidence="1">
    <location>
        <begin position="588"/>
        <end position="642"/>
    </location>
</feature>
<feature type="domain" description="TOD1/MUCI70 glycosyltransferase-like" evidence="3">
    <location>
        <begin position="243"/>
        <end position="556"/>
    </location>
</feature>
<dbReference type="Proteomes" id="UP000288805">
    <property type="component" value="Unassembled WGS sequence"/>
</dbReference>
<dbReference type="EMBL" id="QGNW01001519">
    <property type="protein sequence ID" value="RVW37925.1"/>
    <property type="molecule type" value="Genomic_DNA"/>
</dbReference>
<sequence length="642" mass="71974">MNGGSLGMRSGSYGSLLQQQQQQQQLQNGGLLPVQATPLPPPLPGYSLGRKPPKMVKEKERFVHWICKFAGRKKVGMLLLCVVSAAVFVWVLYVGKGEDAREVDSVGKLGANGSPAFIYTKSFSTRSLDLYRMNNSSFVRSESVGQPPPPPPPPPPPAPVFLGITFLQGIHVKILHCRPHQPIKNELDHGFRPKTYLFISIDLQIAEFLLPYVSACPVCYLPVEEAIALMPKYPSPSPLLNNLTFVYEENLTKGDSFGGSDFGGYPSLEQRANSYDIRESMTVHCGFVRGAKPGQRTGFDMDDSDLFEMEQCHGVVVASAIFGNYDVIQQPKNISDAAKENVCFYMFVDEETEAHLKNSSGLDDNKRVGLWRIVVVHNLPYNDARRNGKVPKLLLHRMFPNARYSLWIDGKLELVVDPFQILERFLWRKNASFAISRHYRRFDVFVEAEANKAAAKYDNASIDFQVEFYKSEGLTPYSEAKLPITSDVPEGCVIVREHIPISNLFTCLWFNEVDRFTSRDQISFSTVRDKIRAKTNWTVNMFLDCERRNFVVQGYHRDVLEHMASSVALPPPLVLAVEPPPLVNKLPVPPPPPPPPPPPEISTVRVVSNPVTRVPAKRSRERRSSSKRHRKVVAGAKGIDSS</sequence>
<evidence type="ECO:0000313" key="4">
    <source>
        <dbReference type="EMBL" id="RVW37925.1"/>
    </source>
</evidence>
<dbReference type="SUPFAM" id="SSF101447">
    <property type="entry name" value="Formin homology 2 domain (FH2 domain)"/>
    <property type="match status" value="1"/>
</dbReference>
<accession>A0A438DR17</accession>
<feature type="compositionally biased region" description="Basic residues" evidence="1">
    <location>
        <begin position="615"/>
        <end position="632"/>
    </location>
</feature>
<feature type="compositionally biased region" description="Pro residues" evidence="1">
    <location>
        <begin position="588"/>
        <end position="600"/>
    </location>
</feature>
<keyword evidence="2" id="KW-1133">Transmembrane helix</keyword>
<gene>
    <name evidence="4" type="ORF">CK203_101891</name>
</gene>